<evidence type="ECO:0000313" key="2">
    <source>
        <dbReference type="EMBL" id="CAG8524730.1"/>
    </source>
</evidence>
<feature type="region of interest" description="Disordered" evidence="1">
    <location>
        <begin position="1"/>
        <end position="66"/>
    </location>
</feature>
<feature type="compositionally biased region" description="Basic and acidic residues" evidence="1">
    <location>
        <begin position="90"/>
        <end position="99"/>
    </location>
</feature>
<keyword evidence="3" id="KW-1185">Reference proteome</keyword>
<feature type="compositionally biased region" description="Acidic residues" evidence="1">
    <location>
        <begin position="147"/>
        <end position="158"/>
    </location>
</feature>
<evidence type="ECO:0000256" key="1">
    <source>
        <dbReference type="SAM" id="MobiDB-lite"/>
    </source>
</evidence>
<feature type="region of interest" description="Disordered" evidence="1">
    <location>
        <begin position="122"/>
        <end position="169"/>
    </location>
</feature>
<proteinExistence type="predicted"/>
<reference evidence="2" key="1">
    <citation type="submission" date="2021-06" db="EMBL/GenBank/DDBJ databases">
        <authorList>
            <person name="Kallberg Y."/>
            <person name="Tangrot J."/>
            <person name="Rosling A."/>
        </authorList>
    </citation>
    <scope>NUCLEOTIDE SEQUENCE</scope>
    <source>
        <strain evidence="2">MT106</strain>
    </source>
</reference>
<dbReference type="EMBL" id="CAJVPL010000727">
    <property type="protein sequence ID" value="CAG8524730.1"/>
    <property type="molecule type" value="Genomic_DNA"/>
</dbReference>
<evidence type="ECO:0000313" key="3">
    <source>
        <dbReference type="Proteomes" id="UP000789831"/>
    </source>
</evidence>
<feature type="region of interest" description="Disordered" evidence="1">
    <location>
        <begin position="79"/>
        <end position="99"/>
    </location>
</feature>
<feature type="compositionally biased region" description="Polar residues" evidence="1">
    <location>
        <begin position="160"/>
        <end position="169"/>
    </location>
</feature>
<organism evidence="2 3">
    <name type="scientific">Ambispora gerdemannii</name>
    <dbReference type="NCBI Taxonomy" id="144530"/>
    <lineage>
        <taxon>Eukaryota</taxon>
        <taxon>Fungi</taxon>
        <taxon>Fungi incertae sedis</taxon>
        <taxon>Mucoromycota</taxon>
        <taxon>Glomeromycotina</taxon>
        <taxon>Glomeromycetes</taxon>
        <taxon>Archaeosporales</taxon>
        <taxon>Ambisporaceae</taxon>
        <taxon>Ambispora</taxon>
    </lineage>
</organism>
<feature type="compositionally biased region" description="Polar residues" evidence="1">
    <location>
        <begin position="1"/>
        <end position="21"/>
    </location>
</feature>
<name>A0A9N9AA46_9GLOM</name>
<feature type="compositionally biased region" description="Basic and acidic residues" evidence="1">
    <location>
        <begin position="130"/>
        <end position="145"/>
    </location>
</feature>
<dbReference type="Proteomes" id="UP000789831">
    <property type="component" value="Unassembled WGS sequence"/>
</dbReference>
<comment type="caution">
    <text evidence="2">The sequence shown here is derived from an EMBL/GenBank/DDBJ whole genome shotgun (WGS) entry which is preliminary data.</text>
</comment>
<dbReference type="AlphaFoldDB" id="A0A9N9AA46"/>
<accession>A0A9N9AA46</accession>
<sequence>MEKLSISQTALPINNSGSTSAAPKRRRNTAPAGFYSATHSIFPTHQQEEPKTRKSRFQKRLRKPPSFETYLRLREDQCDKNNNQNNHVLSKIDDNKGPDKYSINSSFSSRTINATNSIRRASYASGTRSTRLEDIKDDEPSHLGEWDLFEDETEEEEQLSIPSSDSSAS</sequence>
<dbReference type="OrthoDB" id="10510900at2759"/>
<feature type="compositionally biased region" description="Basic residues" evidence="1">
    <location>
        <begin position="53"/>
        <end position="63"/>
    </location>
</feature>
<protein>
    <submittedName>
        <fullName evidence="2">4176_t:CDS:1</fullName>
    </submittedName>
</protein>
<gene>
    <name evidence="2" type="ORF">AGERDE_LOCUS5419</name>
</gene>